<sequence length="270" mass="30839">MQDSPLVLTLSQLDEKYFKGLEAQESFRLHFQLHYEGSPNAEDYIVRSHSNYLLHPSVSVELPSLQAENYVIWLKIAAQRYIDHQSVEAGVKRQAADRMENEKLCQRKKNLEKRKRRRAYWEAEWARLDEQVNAKIKAEREQLKKERLAKVKADKAADEALGRKAEEIKMSEDKDEPVVIDEHHKYHDDAAISVSTGSPHLSPKSIDSTAETNEKQQVPPVSGGPPPTPPTHIEEDPLPIHPRPAYDSVAECTPRTRTLSYAPSWKAVSF</sequence>
<comment type="caution">
    <text evidence="2">The sequence shown here is derived from an EMBL/GenBank/DDBJ whole genome shotgun (WGS) entry which is preliminary data.</text>
</comment>
<evidence type="ECO:0000256" key="1">
    <source>
        <dbReference type="SAM" id="MobiDB-lite"/>
    </source>
</evidence>
<proteinExistence type="predicted"/>
<organism evidence="2 3">
    <name type="scientific">Fusarium oxysporum f. sp. narcissi</name>
    <dbReference type="NCBI Taxonomy" id="451672"/>
    <lineage>
        <taxon>Eukaryota</taxon>
        <taxon>Fungi</taxon>
        <taxon>Dikarya</taxon>
        <taxon>Ascomycota</taxon>
        <taxon>Pezizomycotina</taxon>
        <taxon>Sordariomycetes</taxon>
        <taxon>Hypocreomycetidae</taxon>
        <taxon>Hypocreales</taxon>
        <taxon>Nectriaceae</taxon>
        <taxon>Fusarium</taxon>
        <taxon>Fusarium oxysporum species complex</taxon>
    </lineage>
</organism>
<name>A0A4Q2V6G4_FUSOX</name>
<accession>A0A4Q2V6G4</accession>
<evidence type="ECO:0000313" key="3">
    <source>
        <dbReference type="Proteomes" id="UP000290540"/>
    </source>
</evidence>
<dbReference type="AlphaFoldDB" id="A0A4Q2V6G4"/>
<reference evidence="2 3" key="1">
    <citation type="submission" date="2016-12" db="EMBL/GenBank/DDBJ databases">
        <title>Draft genome sequence of Fusarium oxysporum causing rot on Narcissus.</title>
        <authorList>
            <person name="Armitage A.D."/>
            <person name="Taylor A."/>
            <person name="Clarkson J.P."/>
            <person name="Harrison R.J."/>
            <person name="Jackson A.C."/>
        </authorList>
    </citation>
    <scope>NUCLEOTIDE SEQUENCE [LARGE SCALE GENOMIC DNA]</scope>
    <source>
        <strain evidence="2 3">N139</strain>
    </source>
</reference>
<feature type="region of interest" description="Disordered" evidence="1">
    <location>
        <begin position="192"/>
        <end position="247"/>
    </location>
</feature>
<dbReference type="Proteomes" id="UP000290540">
    <property type="component" value="Unassembled WGS sequence"/>
</dbReference>
<protein>
    <submittedName>
        <fullName evidence="2">Uncharacterized protein</fullName>
    </submittedName>
</protein>
<dbReference type="EMBL" id="MQTW01000617">
    <property type="protein sequence ID" value="RYC79497.1"/>
    <property type="molecule type" value="Genomic_DNA"/>
</dbReference>
<feature type="compositionally biased region" description="Polar residues" evidence="1">
    <location>
        <begin position="193"/>
        <end position="211"/>
    </location>
</feature>
<gene>
    <name evidence="2" type="ORF">BFJ63_vAg17619</name>
</gene>
<evidence type="ECO:0000313" key="2">
    <source>
        <dbReference type="EMBL" id="RYC79497.1"/>
    </source>
</evidence>